<sequence length="218" mass="24539">MVPGSLHTLELAASRRPGIRPNKPISIAVQNEALIGGAASGAYGQRFGFLLDGGDGVAETELRMIYELLFRDGVLVAKKDKRPQSKHPEIKGVTNLQVMRAMGSLKSRGYVRETFAWRHFYWYLTNAGIVYLRDYLRLPLEIVPSSLQRIRRPASTLDVTRRVTQMQVLEGMTSYAPKSVGRGHGKNQELVMDRQAYRHRRMEAAGEELQAESTLKAR</sequence>
<evidence type="ECO:0000256" key="4">
    <source>
        <dbReference type="ARBA" id="ARBA00022980"/>
    </source>
</evidence>
<dbReference type="GO" id="GO:0002181">
    <property type="term" value="P:cytoplasmic translation"/>
    <property type="evidence" value="ECO:0007669"/>
    <property type="project" value="UniProtKB-ARBA"/>
</dbReference>
<dbReference type="InterPro" id="IPR036388">
    <property type="entry name" value="WH-like_DNA-bd_sf"/>
</dbReference>
<dbReference type="InterPro" id="IPR005326">
    <property type="entry name" value="Plectin_eS10_N"/>
</dbReference>
<protein>
    <recommendedName>
        <fullName evidence="6">Plectin/eS10 N-terminal domain-containing protein</fullName>
    </recommendedName>
</protein>
<organism evidence="7 8">
    <name type="scientific">Scleropages formosus</name>
    <name type="common">Asian bonytongue</name>
    <name type="synonym">Osteoglossum formosum</name>
    <dbReference type="NCBI Taxonomy" id="113540"/>
    <lineage>
        <taxon>Eukaryota</taxon>
        <taxon>Metazoa</taxon>
        <taxon>Chordata</taxon>
        <taxon>Craniata</taxon>
        <taxon>Vertebrata</taxon>
        <taxon>Euteleostomi</taxon>
        <taxon>Actinopterygii</taxon>
        <taxon>Neopterygii</taxon>
        <taxon>Teleostei</taxon>
        <taxon>Osteoglossocephala</taxon>
        <taxon>Osteoglossomorpha</taxon>
        <taxon>Osteoglossiformes</taxon>
        <taxon>Osteoglossidae</taxon>
        <taxon>Scleropages</taxon>
    </lineage>
</organism>
<dbReference type="Proteomes" id="UP000034805">
    <property type="component" value="Unassembled WGS sequence"/>
</dbReference>
<evidence type="ECO:0000256" key="1">
    <source>
        <dbReference type="ARBA" id="ARBA00004496"/>
    </source>
</evidence>
<dbReference type="FunFam" id="1.10.10.10:FF:000025">
    <property type="entry name" value="40S ribosomal protein S10"/>
    <property type="match status" value="1"/>
</dbReference>
<dbReference type="AlphaFoldDB" id="A0A0P7V7G9"/>
<evidence type="ECO:0000256" key="3">
    <source>
        <dbReference type="ARBA" id="ARBA00022490"/>
    </source>
</evidence>
<dbReference type="EMBL" id="JARO02000592">
    <property type="protein sequence ID" value="KPP78026.1"/>
    <property type="molecule type" value="Genomic_DNA"/>
</dbReference>
<dbReference type="GO" id="GO:0022627">
    <property type="term" value="C:cytosolic small ribosomal subunit"/>
    <property type="evidence" value="ECO:0007669"/>
    <property type="project" value="TreeGrafter"/>
</dbReference>
<comment type="subcellular location">
    <subcellularLocation>
        <location evidence="1">Cytoplasm</location>
    </subcellularLocation>
</comment>
<comment type="similarity">
    <text evidence="2">Belongs to the eukaryotic ribosomal protein eS10 family.</text>
</comment>
<comment type="caution">
    <text evidence="7">The sequence shown here is derived from an EMBL/GenBank/DDBJ whole genome shotgun (WGS) entry which is preliminary data.</text>
</comment>
<dbReference type="Pfam" id="PF03501">
    <property type="entry name" value="S10_plectin"/>
    <property type="match status" value="1"/>
</dbReference>
<evidence type="ECO:0000256" key="5">
    <source>
        <dbReference type="ARBA" id="ARBA00023274"/>
    </source>
</evidence>
<keyword evidence="5" id="KW-0687">Ribonucleoprotein</keyword>
<name>A0A0P7V7G9_SCLFO</name>
<keyword evidence="4" id="KW-0689">Ribosomal protein</keyword>
<evidence type="ECO:0000313" key="8">
    <source>
        <dbReference type="Proteomes" id="UP000034805"/>
    </source>
</evidence>
<evidence type="ECO:0000313" key="7">
    <source>
        <dbReference type="EMBL" id="KPP78026.1"/>
    </source>
</evidence>
<dbReference type="Gene3D" id="1.10.10.10">
    <property type="entry name" value="Winged helix-like DNA-binding domain superfamily/Winged helix DNA-binding domain"/>
    <property type="match status" value="1"/>
</dbReference>
<feature type="non-terminal residue" evidence="7">
    <location>
        <position position="218"/>
    </location>
</feature>
<dbReference type="PANTHER" id="PTHR12146:SF25">
    <property type="entry name" value="PLECTIN_ES10 N-TERMINAL DOMAIN-CONTAINING PROTEIN"/>
    <property type="match status" value="1"/>
</dbReference>
<keyword evidence="3" id="KW-0963">Cytoplasm</keyword>
<evidence type="ECO:0000256" key="2">
    <source>
        <dbReference type="ARBA" id="ARBA00007278"/>
    </source>
</evidence>
<dbReference type="PANTHER" id="PTHR12146">
    <property type="entry name" value="40S RIBOSOMAL PROTEIN S10"/>
    <property type="match status" value="1"/>
</dbReference>
<dbReference type="InterPro" id="IPR037447">
    <property type="entry name" value="Ribosomal_eS10"/>
</dbReference>
<proteinExistence type="inferred from homology"/>
<reference evidence="7 8" key="1">
    <citation type="submission" date="2015-08" db="EMBL/GenBank/DDBJ databases">
        <title>The genome of the Asian arowana (Scleropages formosus).</title>
        <authorList>
            <person name="Tan M.H."/>
            <person name="Gan H.M."/>
            <person name="Croft L.J."/>
            <person name="Austin C.M."/>
        </authorList>
    </citation>
    <scope>NUCLEOTIDE SEQUENCE [LARGE SCALE GENOMIC DNA]</scope>
    <source>
        <strain evidence="7">Aro1</strain>
    </source>
</reference>
<gene>
    <name evidence="7" type="ORF">Z043_102513</name>
</gene>
<dbReference type="GO" id="GO:0003735">
    <property type="term" value="F:structural constituent of ribosome"/>
    <property type="evidence" value="ECO:0007669"/>
    <property type="project" value="TreeGrafter"/>
</dbReference>
<accession>A0A0P7V7G9</accession>
<feature type="domain" description="Plectin/eS10 N-terminal" evidence="6">
    <location>
        <begin position="60"/>
        <end position="149"/>
    </location>
</feature>
<dbReference type="GO" id="GO:0003723">
    <property type="term" value="F:RNA binding"/>
    <property type="evidence" value="ECO:0007669"/>
    <property type="project" value="TreeGrafter"/>
</dbReference>
<evidence type="ECO:0000259" key="6">
    <source>
        <dbReference type="Pfam" id="PF03501"/>
    </source>
</evidence>